<dbReference type="InterPro" id="IPR000757">
    <property type="entry name" value="Beta-glucanase-like"/>
</dbReference>
<dbReference type="RefSeq" id="WP_194311847.1">
    <property type="nucleotide sequence ID" value="NZ_JADHEC010000015.1"/>
</dbReference>
<dbReference type="AlphaFoldDB" id="A0A930UAL8"/>
<comment type="similarity">
    <text evidence="1">Belongs to the glycosyl hydrolase 16 family.</text>
</comment>
<organism evidence="4 5">
    <name type="scientific">Flavobacterium soyangense</name>
    <dbReference type="NCBI Taxonomy" id="2023265"/>
    <lineage>
        <taxon>Bacteria</taxon>
        <taxon>Pseudomonadati</taxon>
        <taxon>Bacteroidota</taxon>
        <taxon>Flavobacteriia</taxon>
        <taxon>Flavobacteriales</taxon>
        <taxon>Flavobacteriaceae</taxon>
        <taxon>Flavobacterium</taxon>
    </lineage>
</organism>
<dbReference type="Proteomes" id="UP000646211">
    <property type="component" value="Unassembled WGS sequence"/>
</dbReference>
<keyword evidence="2" id="KW-0732">Signal</keyword>
<dbReference type="PANTHER" id="PTHR10963:SF55">
    <property type="entry name" value="GLYCOSIDE HYDROLASE FAMILY 16 PROTEIN"/>
    <property type="match status" value="1"/>
</dbReference>
<evidence type="ECO:0000313" key="4">
    <source>
        <dbReference type="EMBL" id="MBF2708592.1"/>
    </source>
</evidence>
<dbReference type="Pfam" id="PF00722">
    <property type="entry name" value="Glyco_hydro_16"/>
    <property type="match status" value="1"/>
</dbReference>
<dbReference type="SUPFAM" id="SSF49899">
    <property type="entry name" value="Concanavalin A-like lectins/glucanases"/>
    <property type="match status" value="1"/>
</dbReference>
<feature type="signal peptide" evidence="2">
    <location>
        <begin position="1"/>
        <end position="36"/>
    </location>
</feature>
<dbReference type="GO" id="GO:0004553">
    <property type="term" value="F:hydrolase activity, hydrolyzing O-glycosyl compounds"/>
    <property type="evidence" value="ECO:0007669"/>
    <property type="project" value="InterPro"/>
</dbReference>
<dbReference type="GO" id="GO:0005975">
    <property type="term" value="P:carbohydrate metabolic process"/>
    <property type="evidence" value="ECO:0007669"/>
    <property type="project" value="InterPro"/>
</dbReference>
<dbReference type="PROSITE" id="PS51762">
    <property type="entry name" value="GH16_2"/>
    <property type="match status" value="1"/>
</dbReference>
<name>A0A930UAL8_9FLAO</name>
<evidence type="ECO:0000256" key="2">
    <source>
        <dbReference type="SAM" id="SignalP"/>
    </source>
</evidence>
<dbReference type="PANTHER" id="PTHR10963">
    <property type="entry name" value="GLYCOSYL HYDROLASE-RELATED"/>
    <property type="match status" value="1"/>
</dbReference>
<dbReference type="CDD" id="cd00146">
    <property type="entry name" value="PKD"/>
    <property type="match status" value="1"/>
</dbReference>
<reference evidence="4" key="1">
    <citation type="submission" date="2020-11" db="EMBL/GenBank/DDBJ databases">
        <title>Genome of Flavobacterium soyangense.</title>
        <authorList>
            <person name="Liu Q."/>
            <person name="Xin Y.-H."/>
        </authorList>
    </citation>
    <scope>NUCLEOTIDE SEQUENCE</scope>
    <source>
        <strain evidence="4">CGMCC 1.13493</strain>
    </source>
</reference>
<dbReference type="CDD" id="cd08023">
    <property type="entry name" value="GH16_laminarinase_like"/>
    <property type="match status" value="1"/>
</dbReference>
<comment type="caution">
    <text evidence="4">The sequence shown here is derived from an EMBL/GenBank/DDBJ whole genome shotgun (WGS) entry which is preliminary data.</text>
</comment>
<feature type="domain" description="GH16" evidence="3">
    <location>
        <begin position="132"/>
        <end position="367"/>
    </location>
</feature>
<evidence type="ECO:0000256" key="1">
    <source>
        <dbReference type="ARBA" id="ARBA00006865"/>
    </source>
</evidence>
<evidence type="ECO:0000259" key="3">
    <source>
        <dbReference type="PROSITE" id="PS51762"/>
    </source>
</evidence>
<evidence type="ECO:0000313" key="5">
    <source>
        <dbReference type="Proteomes" id="UP000646211"/>
    </source>
</evidence>
<keyword evidence="5" id="KW-1185">Reference proteome</keyword>
<dbReference type="InterPro" id="IPR013320">
    <property type="entry name" value="ConA-like_dom_sf"/>
</dbReference>
<keyword evidence="4" id="KW-0378">Hydrolase</keyword>
<accession>A0A930UAL8</accession>
<dbReference type="Gene3D" id="2.60.120.200">
    <property type="match status" value="1"/>
</dbReference>
<sequence>MTPNILISRLNKWQINLFRSCLLISAFMLISCSSDSGSTGGSGTKSTTPTNLVVSALVIGTSVQNPNGDGSGMVNFNISATNATSYKILLGNGEVKEVTNGVFTYTYTASGTNTYVVYVSAYNGANFISTSASISLYVAPTALWSDEFNVAGTPNSNYWSYDTGAGGWGNNEAQYYTNRPENISVSNGTLKINTIKESYLGSNYTSARIITKGKFSFKYGTVEIKAKMPIGGGTWPALWMLGSNIDTAPWPACGEIDMMEHLGNQLNKIYGTLHYPGHYGGTGDSSNVTITNATTEFHIYKLDWRADFVKFYVDNQLFKTFVNSASLPFNQNFFLIINSAIGGNFGGTIDPNFVSSTFEIDYVRVYN</sequence>
<dbReference type="InterPro" id="IPR050546">
    <property type="entry name" value="Glycosyl_Hydrlase_16"/>
</dbReference>
<feature type="chain" id="PRO_5037642926" evidence="2">
    <location>
        <begin position="37"/>
        <end position="367"/>
    </location>
</feature>
<protein>
    <submittedName>
        <fullName evidence="4">Glycoside hydrolase family 16 protein</fullName>
    </submittedName>
</protein>
<gene>
    <name evidence="4" type="ORF">IR213_08320</name>
</gene>
<proteinExistence type="inferred from homology"/>
<dbReference type="EMBL" id="JADHEC010000015">
    <property type="protein sequence ID" value="MBF2708592.1"/>
    <property type="molecule type" value="Genomic_DNA"/>
</dbReference>